<sequence length="319" mass="34977">MEELGSLWGYEMVESFDELQQKLHSKTVELEQMKESMKKLMNMLTMACQERDEAKDLLRKILTKGMIPSGNQTELLSSLVQFQPDSPLLMPTTKANSSITESNSLSETYNYHSQNSSPGDCFFDNVSSPELSNMNMGDSSSIPYVKPSLIQDRKVPIIPNNNNNNNNIVPSGLPKPDHASLVIDSLAKGKDLPPKGMLLKSVIEAGPLLHNLLVAGPLPRWRNPPQLQTFNIPPVSLKGCEADIVKMKSKANIGPMASSTPMMNSRPYSEMSCASSQMLSTSVLNFAYGPSGSFLGSDRLISAGTNANCFVSLGKRQRF</sequence>
<dbReference type="EMBL" id="OX459122">
    <property type="protein sequence ID" value="CAI9105300.1"/>
    <property type="molecule type" value="Genomic_DNA"/>
</dbReference>
<dbReference type="InterPro" id="IPR012862">
    <property type="entry name" value="DUF1635"/>
</dbReference>
<dbReference type="Pfam" id="PF07795">
    <property type="entry name" value="DUF1635"/>
    <property type="match status" value="1"/>
</dbReference>
<reference evidence="2" key="1">
    <citation type="submission" date="2023-03" db="EMBL/GenBank/DDBJ databases">
        <authorList>
            <person name="Julca I."/>
        </authorList>
    </citation>
    <scope>NUCLEOTIDE SEQUENCE</scope>
</reference>
<dbReference type="PANTHER" id="PTHR33431">
    <property type="entry name" value="ENABLED-LIKE PROTEIN (DUF1635)"/>
    <property type="match status" value="1"/>
</dbReference>
<evidence type="ECO:0000256" key="1">
    <source>
        <dbReference type="SAM" id="Coils"/>
    </source>
</evidence>
<keyword evidence="1" id="KW-0175">Coiled coil</keyword>
<organism evidence="2 3">
    <name type="scientific">Oldenlandia corymbosa var. corymbosa</name>
    <dbReference type="NCBI Taxonomy" id="529605"/>
    <lineage>
        <taxon>Eukaryota</taxon>
        <taxon>Viridiplantae</taxon>
        <taxon>Streptophyta</taxon>
        <taxon>Embryophyta</taxon>
        <taxon>Tracheophyta</taxon>
        <taxon>Spermatophyta</taxon>
        <taxon>Magnoliopsida</taxon>
        <taxon>eudicotyledons</taxon>
        <taxon>Gunneridae</taxon>
        <taxon>Pentapetalae</taxon>
        <taxon>asterids</taxon>
        <taxon>lamiids</taxon>
        <taxon>Gentianales</taxon>
        <taxon>Rubiaceae</taxon>
        <taxon>Rubioideae</taxon>
        <taxon>Spermacoceae</taxon>
        <taxon>Hedyotis-Oldenlandia complex</taxon>
        <taxon>Oldenlandia</taxon>
    </lineage>
</organism>
<protein>
    <submittedName>
        <fullName evidence="2">OLC1v1004193C1</fullName>
    </submittedName>
</protein>
<accession>A0AAV1DE58</accession>
<evidence type="ECO:0000313" key="3">
    <source>
        <dbReference type="Proteomes" id="UP001161247"/>
    </source>
</evidence>
<gene>
    <name evidence="2" type="ORF">OLC1_LOCUS14031</name>
</gene>
<feature type="coiled-coil region" evidence="1">
    <location>
        <begin position="16"/>
        <end position="50"/>
    </location>
</feature>
<dbReference type="AlphaFoldDB" id="A0AAV1DE58"/>
<dbReference type="Proteomes" id="UP001161247">
    <property type="component" value="Chromosome 5"/>
</dbReference>
<keyword evidence="3" id="KW-1185">Reference proteome</keyword>
<name>A0AAV1DE58_OLDCO</name>
<evidence type="ECO:0000313" key="2">
    <source>
        <dbReference type="EMBL" id="CAI9105300.1"/>
    </source>
</evidence>
<proteinExistence type="predicted"/>
<dbReference type="PANTHER" id="PTHR33431:SF12">
    <property type="entry name" value="HIGH MOBILITY GROUP BOX PROTEIN, PUTATIVE (DUF1635)-RELATED"/>
    <property type="match status" value="1"/>
</dbReference>